<organism evidence="2 3">
    <name type="scientific">Dryococelus australis</name>
    <dbReference type="NCBI Taxonomy" id="614101"/>
    <lineage>
        <taxon>Eukaryota</taxon>
        <taxon>Metazoa</taxon>
        <taxon>Ecdysozoa</taxon>
        <taxon>Arthropoda</taxon>
        <taxon>Hexapoda</taxon>
        <taxon>Insecta</taxon>
        <taxon>Pterygota</taxon>
        <taxon>Neoptera</taxon>
        <taxon>Polyneoptera</taxon>
        <taxon>Phasmatodea</taxon>
        <taxon>Verophasmatodea</taxon>
        <taxon>Anareolatae</taxon>
        <taxon>Phasmatidae</taxon>
        <taxon>Eurycanthinae</taxon>
        <taxon>Dryococelus</taxon>
    </lineage>
</organism>
<accession>A0ABQ9GJT8</accession>
<proteinExistence type="predicted"/>
<gene>
    <name evidence="2" type="ORF">PR048_025881</name>
</gene>
<dbReference type="EMBL" id="JARBHB010000011">
    <property type="protein sequence ID" value="KAJ8872279.1"/>
    <property type="molecule type" value="Genomic_DNA"/>
</dbReference>
<feature type="region of interest" description="Disordered" evidence="1">
    <location>
        <begin position="380"/>
        <end position="399"/>
    </location>
</feature>
<reference evidence="2 3" key="1">
    <citation type="submission" date="2023-02" db="EMBL/GenBank/DDBJ databases">
        <title>LHISI_Scaffold_Assembly.</title>
        <authorList>
            <person name="Stuart O.P."/>
            <person name="Cleave R."/>
            <person name="Magrath M.J.L."/>
            <person name="Mikheyev A.S."/>
        </authorList>
    </citation>
    <scope>NUCLEOTIDE SEQUENCE [LARGE SCALE GENOMIC DNA]</scope>
    <source>
        <strain evidence="2">Daus_M_001</strain>
        <tissue evidence="2">Leg muscle</tissue>
    </source>
</reference>
<sequence>MMGGGGDPRENSLTSGIVRHDSHLRKSGVNRSGIKPGSPWWEVSSLTAQPPGPQNLAVHRAGRKNKVARSMATIFTFGGMMQNEKYHIKTVTSNYLDDRDDHVDCPLSKIKIKLVEMRAPEDCCVTRPYSGTCEYRRVSDMQPCSDNVCANRSVPHDCSAGRMAVTLVFNCSVETALLMHRVHMFLQNKLEERRNTNLQGKYPSESLPLVYMVVDTSWRPPARSSPSTVTADNQYAVDIAIFVNMTVESSLHRLARLPSTKANRVQSPAGSPDLRKWESCRTMPLIWGFSRESPAPPPLHFGAAPYSLQSPPSALKTSLFPIKRDSRLTFEKGDRDCNRTLNHYTVLFVIVQQCEKFVVFNSTLEVARCGRLRQQCRERAGLPRGNPTPATYPTCENRGDRPPPLHRGSLVAVISWLIDVAEEANKTACPNSSILVPKVRKQVHKYVPEFGHGSAVPGGCRPGRPLLQLGRVCGLLFFFSYLVVFAPHTQWPSVGVTLSFDAESAGLTTIYLVFHWLLAVVSCASRLCDSGRVSEALLDFLGFAPPPSSFRVCSIPLSSILLADQVRQAVRVEAMRTLDKCCYAGTGEEMFPLVVKAASFSVDGFRVAQLTRGLIPQEQTLRGSFPERP</sequence>
<evidence type="ECO:0000313" key="2">
    <source>
        <dbReference type="EMBL" id="KAJ8872279.1"/>
    </source>
</evidence>
<evidence type="ECO:0000313" key="3">
    <source>
        <dbReference type="Proteomes" id="UP001159363"/>
    </source>
</evidence>
<feature type="region of interest" description="Disordered" evidence="1">
    <location>
        <begin position="1"/>
        <end position="33"/>
    </location>
</feature>
<keyword evidence="3" id="KW-1185">Reference proteome</keyword>
<dbReference type="Proteomes" id="UP001159363">
    <property type="component" value="Chromosome 10"/>
</dbReference>
<comment type="caution">
    <text evidence="2">The sequence shown here is derived from an EMBL/GenBank/DDBJ whole genome shotgun (WGS) entry which is preliminary data.</text>
</comment>
<protein>
    <submittedName>
        <fullName evidence="2">Uncharacterized protein</fullName>
    </submittedName>
</protein>
<name>A0ABQ9GJT8_9NEOP</name>
<evidence type="ECO:0000256" key="1">
    <source>
        <dbReference type="SAM" id="MobiDB-lite"/>
    </source>
</evidence>